<gene>
    <name evidence="2" type="ORF">SAMN05443638_13713</name>
</gene>
<dbReference type="STRING" id="1533.SAMN05443638_13713"/>
<reference evidence="2 3" key="1">
    <citation type="submission" date="2016-11" db="EMBL/GenBank/DDBJ databases">
        <authorList>
            <person name="Jaros S."/>
            <person name="Januszkiewicz K."/>
            <person name="Wedrychowicz H."/>
        </authorList>
    </citation>
    <scope>NUCLEOTIDE SEQUENCE [LARGE SCALE GENOMIC DNA]</scope>
    <source>
        <strain evidence="2 3">DSM 2631</strain>
    </source>
</reference>
<dbReference type="CDD" id="cd00211">
    <property type="entry name" value="PTS_IIA_fru"/>
    <property type="match status" value="1"/>
</dbReference>
<evidence type="ECO:0000259" key="1">
    <source>
        <dbReference type="PROSITE" id="PS51094"/>
    </source>
</evidence>
<dbReference type="EMBL" id="FQVM01000037">
    <property type="protein sequence ID" value="SHF13208.1"/>
    <property type="molecule type" value="Genomic_DNA"/>
</dbReference>
<dbReference type="InterPro" id="IPR002178">
    <property type="entry name" value="PTS_EIIA_type-2_dom"/>
</dbReference>
<dbReference type="SUPFAM" id="SSF55804">
    <property type="entry name" value="Phoshotransferase/anion transport protein"/>
    <property type="match status" value="1"/>
</dbReference>
<dbReference type="InterPro" id="IPR016152">
    <property type="entry name" value="PTrfase/Anion_transptr"/>
</dbReference>
<dbReference type="AlphaFoldDB" id="A0A1M4Z5H8"/>
<dbReference type="Proteomes" id="UP000184035">
    <property type="component" value="Unassembled WGS sequence"/>
</dbReference>
<protein>
    <submittedName>
        <fullName evidence="2">PTS system IIA component, Gat family</fullName>
    </submittedName>
</protein>
<accession>A0A1M4Z5H8</accession>
<dbReference type="Gene3D" id="3.40.930.10">
    <property type="entry name" value="Mannitol-specific EII, Chain A"/>
    <property type="match status" value="1"/>
</dbReference>
<keyword evidence="3" id="KW-1185">Reference proteome</keyword>
<evidence type="ECO:0000313" key="3">
    <source>
        <dbReference type="Proteomes" id="UP000184035"/>
    </source>
</evidence>
<sequence>MIDKDLVFLNFQAKDSNDFFDNISKILYERGYVKDSFKEAIKNREKNFPTGLPIEPVGVAIPHTDSCHINKPKIVFVRFNKNIEFKEMGGDNNVAVGMAFVLLVTDKEKQVPLLQKLMGLFTDQDLINKLYKKDKEEIINILEEELK</sequence>
<dbReference type="OrthoDB" id="370976at2"/>
<organism evidence="2 3">
    <name type="scientific">Clostridium fallax</name>
    <dbReference type="NCBI Taxonomy" id="1533"/>
    <lineage>
        <taxon>Bacteria</taxon>
        <taxon>Bacillati</taxon>
        <taxon>Bacillota</taxon>
        <taxon>Clostridia</taxon>
        <taxon>Eubacteriales</taxon>
        <taxon>Clostridiaceae</taxon>
        <taxon>Clostridium</taxon>
    </lineage>
</organism>
<evidence type="ECO:0000313" key="2">
    <source>
        <dbReference type="EMBL" id="SHF13208.1"/>
    </source>
</evidence>
<dbReference type="PROSITE" id="PS51094">
    <property type="entry name" value="PTS_EIIA_TYPE_2"/>
    <property type="match status" value="1"/>
</dbReference>
<dbReference type="InterPro" id="IPR051541">
    <property type="entry name" value="PTS_SugarTrans_NitroReg"/>
</dbReference>
<dbReference type="RefSeq" id="WP_072897653.1">
    <property type="nucleotide sequence ID" value="NZ_FQVM01000037.1"/>
</dbReference>
<name>A0A1M4Z5H8_9CLOT</name>
<feature type="domain" description="PTS EIIA type-2" evidence="1">
    <location>
        <begin position="1"/>
        <end position="145"/>
    </location>
</feature>
<dbReference type="Pfam" id="PF00359">
    <property type="entry name" value="PTS_EIIA_2"/>
    <property type="match status" value="1"/>
</dbReference>
<proteinExistence type="predicted"/>
<dbReference type="PANTHER" id="PTHR47738">
    <property type="entry name" value="PTS SYSTEM FRUCTOSE-LIKE EIIA COMPONENT-RELATED"/>
    <property type="match status" value="1"/>
</dbReference>
<dbReference type="PANTHER" id="PTHR47738:SF3">
    <property type="entry name" value="PHOSPHOTRANSFERASE SYSTEM MANNITOL_FRUCTOSE-SPECIFIC IIA DOMAIN CONTAINING PROTEIN"/>
    <property type="match status" value="1"/>
</dbReference>